<comment type="caution">
    <text evidence="1">The sequence shown here is derived from an EMBL/GenBank/DDBJ whole genome shotgun (WGS) entry which is preliminary data.</text>
</comment>
<keyword evidence="2" id="KW-1185">Reference proteome</keyword>
<dbReference type="AlphaFoldDB" id="A0A8X6GFT9"/>
<evidence type="ECO:0000313" key="1">
    <source>
        <dbReference type="EMBL" id="GFR04006.1"/>
    </source>
</evidence>
<reference evidence="1" key="1">
    <citation type="submission" date="2020-07" db="EMBL/GenBank/DDBJ databases">
        <title>Multicomponent nature underlies the extraordinary mechanical properties of spider dragline silk.</title>
        <authorList>
            <person name="Kono N."/>
            <person name="Nakamura H."/>
            <person name="Mori M."/>
            <person name="Yoshida Y."/>
            <person name="Ohtoshi R."/>
            <person name="Malay A.D."/>
            <person name="Moran D.A.P."/>
            <person name="Tomita M."/>
            <person name="Numata K."/>
            <person name="Arakawa K."/>
        </authorList>
    </citation>
    <scope>NUCLEOTIDE SEQUENCE</scope>
</reference>
<evidence type="ECO:0000313" key="2">
    <source>
        <dbReference type="Proteomes" id="UP000887116"/>
    </source>
</evidence>
<accession>A0A8X6GFT9</accession>
<dbReference type="OrthoDB" id="10429311at2759"/>
<dbReference type="Proteomes" id="UP000887116">
    <property type="component" value="Unassembled WGS sequence"/>
</dbReference>
<name>A0A8X6GFT9_TRICU</name>
<proteinExistence type="predicted"/>
<sequence length="154" mass="17811">MRGKSYNLPPPKQLALPADVWEKESNFSRLPTIDLPDDINLSALWIHHNSGMEERYEVRDDCFNSHCNVTNYSKRFAREINTSRHIMCFKRMTVGDPFSTELISPTRLTVLCDSGQPMTDEHLDVSPAIKSFSYIDDKLNLCSIVKEINLSYYY</sequence>
<dbReference type="EMBL" id="BMAO01015756">
    <property type="protein sequence ID" value="GFR04006.1"/>
    <property type="molecule type" value="Genomic_DNA"/>
</dbReference>
<organism evidence="1 2">
    <name type="scientific">Trichonephila clavata</name>
    <name type="common">Joro spider</name>
    <name type="synonym">Nephila clavata</name>
    <dbReference type="NCBI Taxonomy" id="2740835"/>
    <lineage>
        <taxon>Eukaryota</taxon>
        <taxon>Metazoa</taxon>
        <taxon>Ecdysozoa</taxon>
        <taxon>Arthropoda</taxon>
        <taxon>Chelicerata</taxon>
        <taxon>Arachnida</taxon>
        <taxon>Araneae</taxon>
        <taxon>Araneomorphae</taxon>
        <taxon>Entelegynae</taxon>
        <taxon>Araneoidea</taxon>
        <taxon>Nephilidae</taxon>
        <taxon>Trichonephila</taxon>
    </lineage>
</organism>
<protein>
    <submittedName>
        <fullName evidence="1">Uncharacterized protein</fullName>
    </submittedName>
</protein>
<gene>
    <name evidence="1" type="ORF">TNCT_588611</name>
</gene>